<feature type="compositionally biased region" description="Low complexity" evidence="1">
    <location>
        <begin position="161"/>
        <end position="180"/>
    </location>
</feature>
<evidence type="ECO:0000313" key="2">
    <source>
        <dbReference type="EMBL" id="MED6171304.1"/>
    </source>
</evidence>
<evidence type="ECO:0000313" key="3">
    <source>
        <dbReference type="Proteomes" id="UP001341840"/>
    </source>
</evidence>
<organism evidence="2 3">
    <name type="scientific">Stylosanthes scabra</name>
    <dbReference type="NCBI Taxonomy" id="79078"/>
    <lineage>
        <taxon>Eukaryota</taxon>
        <taxon>Viridiplantae</taxon>
        <taxon>Streptophyta</taxon>
        <taxon>Embryophyta</taxon>
        <taxon>Tracheophyta</taxon>
        <taxon>Spermatophyta</taxon>
        <taxon>Magnoliopsida</taxon>
        <taxon>eudicotyledons</taxon>
        <taxon>Gunneridae</taxon>
        <taxon>Pentapetalae</taxon>
        <taxon>rosids</taxon>
        <taxon>fabids</taxon>
        <taxon>Fabales</taxon>
        <taxon>Fabaceae</taxon>
        <taxon>Papilionoideae</taxon>
        <taxon>50 kb inversion clade</taxon>
        <taxon>dalbergioids sensu lato</taxon>
        <taxon>Dalbergieae</taxon>
        <taxon>Pterocarpus clade</taxon>
        <taxon>Stylosanthes</taxon>
    </lineage>
</organism>
<reference evidence="2 3" key="1">
    <citation type="journal article" date="2023" name="Plants (Basel)">
        <title>Bridging the Gap: Combining Genomics and Transcriptomics Approaches to Understand Stylosanthes scabra, an Orphan Legume from the Brazilian Caatinga.</title>
        <authorList>
            <person name="Ferreira-Neto J.R.C."/>
            <person name="da Silva M.D."/>
            <person name="Binneck E."/>
            <person name="de Melo N.F."/>
            <person name="da Silva R.H."/>
            <person name="de Melo A.L.T.M."/>
            <person name="Pandolfi V."/>
            <person name="Bustamante F.O."/>
            <person name="Brasileiro-Vidal A.C."/>
            <person name="Benko-Iseppon A.M."/>
        </authorList>
    </citation>
    <scope>NUCLEOTIDE SEQUENCE [LARGE SCALE GENOMIC DNA]</scope>
    <source>
        <tissue evidence="2">Leaves</tissue>
    </source>
</reference>
<protein>
    <submittedName>
        <fullName evidence="2">Uncharacterized protein</fullName>
    </submittedName>
</protein>
<keyword evidence="3" id="KW-1185">Reference proteome</keyword>
<feature type="compositionally biased region" description="Low complexity" evidence="1">
    <location>
        <begin position="26"/>
        <end position="39"/>
    </location>
</feature>
<gene>
    <name evidence="2" type="ORF">PIB30_039569</name>
</gene>
<dbReference type="EMBL" id="JASCZI010151244">
    <property type="protein sequence ID" value="MED6171304.1"/>
    <property type="molecule type" value="Genomic_DNA"/>
</dbReference>
<feature type="compositionally biased region" description="Basic residues" evidence="1">
    <location>
        <begin position="78"/>
        <end position="87"/>
    </location>
</feature>
<dbReference type="Proteomes" id="UP001341840">
    <property type="component" value="Unassembled WGS sequence"/>
</dbReference>
<feature type="compositionally biased region" description="Pro residues" evidence="1">
    <location>
        <begin position="50"/>
        <end position="62"/>
    </location>
</feature>
<proteinExistence type="predicted"/>
<accession>A0ABU6VCT0</accession>
<feature type="region of interest" description="Disordered" evidence="1">
    <location>
        <begin position="20"/>
        <end position="198"/>
    </location>
</feature>
<feature type="compositionally biased region" description="Polar residues" evidence="1">
    <location>
        <begin position="124"/>
        <end position="140"/>
    </location>
</feature>
<comment type="caution">
    <text evidence="2">The sequence shown here is derived from an EMBL/GenBank/DDBJ whole genome shotgun (WGS) entry which is preliminary data.</text>
</comment>
<feature type="compositionally biased region" description="Pro residues" evidence="1">
    <location>
        <begin position="89"/>
        <end position="100"/>
    </location>
</feature>
<feature type="compositionally biased region" description="Acidic residues" evidence="1">
    <location>
        <begin position="101"/>
        <end position="122"/>
    </location>
</feature>
<name>A0ABU6VCT0_9FABA</name>
<evidence type="ECO:0000256" key="1">
    <source>
        <dbReference type="SAM" id="MobiDB-lite"/>
    </source>
</evidence>
<sequence>MFATWLIDFGVLQMRHIARRPPRPAGSPSSFVSSGSSGSVHRERERSPRTPLPPPTPMPVPGPMHLISRTPMMDARRYRNLFPRHRVAPPTPPSPPTPPPSDDEPSDDGGDADVEDDDDPEDSQTVSDASLSSREVSSAGASYGSKRESTNFSSDPSDRFSSGGSSVGYGSVTSGSASDASSDDDLVNRHLAGTFPPP</sequence>